<dbReference type="HOGENOM" id="CLU_2586822_0_0_10"/>
<gene>
    <name evidence="2" type="ORF">HMPREF0971_02690</name>
</gene>
<dbReference type="AlphaFoldDB" id="D1QUK5"/>
<feature type="transmembrane region" description="Helical" evidence="1">
    <location>
        <begin position="20"/>
        <end position="41"/>
    </location>
</feature>
<evidence type="ECO:0000313" key="2">
    <source>
        <dbReference type="EMBL" id="EFB31007.1"/>
    </source>
</evidence>
<proteinExistence type="predicted"/>
<evidence type="ECO:0000256" key="1">
    <source>
        <dbReference type="SAM" id="Phobius"/>
    </source>
</evidence>
<organism evidence="2 3">
    <name type="scientific">Segatella oris F0302</name>
    <dbReference type="NCBI Taxonomy" id="649760"/>
    <lineage>
        <taxon>Bacteria</taxon>
        <taxon>Pseudomonadati</taxon>
        <taxon>Bacteroidota</taxon>
        <taxon>Bacteroidia</taxon>
        <taxon>Bacteroidales</taxon>
        <taxon>Prevotellaceae</taxon>
        <taxon>Segatella</taxon>
    </lineage>
</organism>
<keyword evidence="1" id="KW-0472">Membrane</keyword>
<protein>
    <submittedName>
        <fullName evidence="2">Uncharacterized protein</fullName>
    </submittedName>
</protein>
<name>D1QUK5_9BACT</name>
<evidence type="ECO:0000313" key="3">
    <source>
        <dbReference type="Proteomes" id="UP000004079"/>
    </source>
</evidence>
<reference evidence="2 3" key="1">
    <citation type="submission" date="2009-11" db="EMBL/GenBank/DDBJ databases">
        <authorList>
            <person name="Weinstock G."/>
            <person name="Sodergren E."/>
            <person name="Clifton S."/>
            <person name="Fulton L."/>
            <person name="Fulton B."/>
            <person name="Courtney L."/>
            <person name="Fronick C."/>
            <person name="Harrison M."/>
            <person name="Strong C."/>
            <person name="Farmer C."/>
            <person name="Delahaunty K."/>
            <person name="Markovic C."/>
            <person name="Hall O."/>
            <person name="Minx P."/>
            <person name="Tomlinson C."/>
            <person name="Mitreva M."/>
            <person name="Nelson J."/>
            <person name="Hou S."/>
            <person name="Wollam A."/>
            <person name="Pepin K.H."/>
            <person name="Johnson M."/>
            <person name="Bhonagiri V."/>
            <person name="Nash W.E."/>
            <person name="Warren W."/>
            <person name="Chinwalla A."/>
            <person name="Mardis E.R."/>
            <person name="Wilson R.K."/>
        </authorList>
    </citation>
    <scope>NUCLEOTIDE SEQUENCE [LARGE SCALE GENOMIC DNA]</scope>
    <source>
        <strain evidence="2 3">F0302</strain>
    </source>
</reference>
<dbReference type="Proteomes" id="UP000004079">
    <property type="component" value="Unassembled WGS sequence"/>
</dbReference>
<comment type="caution">
    <text evidence="2">The sequence shown here is derived from an EMBL/GenBank/DDBJ whole genome shotgun (WGS) entry which is preliminary data.</text>
</comment>
<feature type="transmembrane region" description="Helical" evidence="1">
    <location>
        <begin position="61"/>
        <end position="79"/>
    </location>
</feature>
<dbReference type="EMBL" id="ACUZ02000047">
    <property type="protein sequence ID" value="EFB31007.1"/>
    <property type="molecule type" value="Genomic_DNA"/>
</dbReference>
<accession>D1QUK5</accession>
<keyword evidence="1" id="KW-1133">Transmembrane helix</keyword>
<keyword evidence="1" id="KW-0812">Transmembrane</keyword>
<sequence length="80" mass="9698">MFLTLKIFTKQKRRIGKVSVIFRFQCSLFVIPFVLHCNLMQITWLFDSKHGTNWCKLWRNLMQIAWFFSVISFCNLLYIS</sequence>